<dbReference type="SUPFAM" id="SSF46785">
    <property type="entry name" value="Winged helix' DNA-binding domain"/>
    <property type="match status" value="1"/>
</dbReference>
<evidence type="ECO:0000313" key="4">
    <source>
        <dbReference type="Proteomes" id="UP000272464"/>
    </source>
</evidence>
<evidence type="ECO:0000256" key="1">
    <source>
        <dbReference type="ARBA" id="ARBA00023125"/>
    </source>
</evidence>
<dbReference type="EMBL" id="RZNX01000003">
    <property type="protein sequence ID" value="RUT31989.1"/>
    <property type="molecule type" value="Genomic_DNA"/>
</dbReference>
<dbReference type="RefSeq" id="WP_127199368.1">
    <property type="nucleotide sequence ID" value="NZ_RZNX01000003.1"/>
</dbReference>
<dbReference type="InterPro" id="IPR001845">
    <property type="entry name" value="HTH_ArsR_DNA-bd_dom"/>
</dbReference>
<dbReference type="InterPro" id="IPR011991">
    <property type="entry name" value="ArsR-like_HTH"/>
</dbReference>
<dbReference type="AlphaFoldDB" id="A0A433XCY1"/>
<dbReference type="InterPro" id="IPR036388">
    <property type="entry name" value="WH-like_DNA-bd_sf"/>
</dbReference>
<dbReference type="InterPro" id="IPR036390">
    <property type="entry name" value="WH_DNA-bd_sf"/>
</dbReference>
<dbReference type="GO" id="GO:0010288">
    <property type="term" value="P:response to lead ion"/>
    <property type="evidence" value="ECO:0007669"/>
    <property type="project" value="TreeGrafter"/>
</dbReference>
<proteinExistence type="predicted"/>
<protein>
    <submittedName>
        <fullName evidence="3">ArsR family transcriptional regulator</fullName>
    </submittedName>
</protein>
<dbReference type="GO" id="GO:0097063">
    <property type="term" value="F:cadmium ion sensor activity"/>
    <property type="evidence" value="ECO:0007669"/>
    <property type="project" value="TreeGrafter"/>
</dbReference>
<dbReference type="Gene3D" id="1.10.10.10">
    <property type="entry name" value="Winged helix-like DNA-binding domain superfamily/Winged helix DNA-binding domain"/>
    <property type="match status" value="1"/>
</dbReference>
<sequence>MEMSSSVALVASLASEPTRAAILTALLDGRLHPAGDLAYMAGIKPQTASFHLAKMVEAGVISVTKQGRHRYYGIPDQQVAQVMESLLSISRPGEIRSLRQAQQDERIRMARTCYDHIAGKLGVQIASSLLNLGVLEADQGQNQFKLTEEGENFFSRLQIDVAEVKRRRRSFSHKCLDWSERQHHLAGSLGEALLHKMIELQWIERLPDTRAIRVTDEGRQALQERFLIEI</sequence>
<dbReference type="PANTHER" id="PTHR39168">
    <property type="entry name" value="TRANSCRIPTIONAL REGULATOR-RELATED"/>
    <property type="match status" value="1"/>
</dbReference>
<gene>
    <name evidence="3" type="ORF">EJP77_10765</name>
</gene>
<dbReference type="PROSITE" id="PS50987">
    <property type="entry name" value="HTH_ARSR_2"/>
    <property type="match status" value="1"/>
</dbReference>
<comment type="caution">
    <text evidence="3">The sequence shown here is derived from an EMBL/GenBank/DDBJ whole genome shotgun (WGS) entry which is preliminary data.</text>
</comment>
<dbReference type="Pfam" id="PF12840">
    <property type="entry name" value="HTH_20"/>
    <property type="match status" value="1"/>
</dbReference>
<accession>A0A433XCY1</accession>
<dbReference type="GO" id="GO:0003677">
    <property type="term" value="F:DNA binding"/>
    <property type="evidence" value="ECO:0007669"/>
    <property type="project" value="UniProtKB-KW"/>
</dbReference>
<feature type="domain" description="HTH arsR-type" evidence="2">
    <location>
        <begin position="1"/>
        <end position="94"/>
    </location>
</feature>
<organism evidence="3 4">
    <name type="scientific">Paenibacillus zeisoli</name>
    <dbReference type="NCBI Taxonomy" id="2496267"/>
    <lineage>
        <taxon>Bacteria</taxon>
        <taxon>Bacillati</taxon>
        <taxon>Bacillota</taxon>
        <taxon>Bacilli</taxon>
        <taxon>Bacillales</taxon>
        <taxon>Paenibacillaceae</taxon>
        <taxon>Paenibacillus</taxon>
    </lineage>
</organism>
<evidence type="ECO:0000259" key="2">
    <source>
        <dbReference type="PROSITE" id="PS50987"/>
    </source>
</evidence>
<dbReference type="GO" id="GO:0003700">
    <property type="term" value="F:DNA-binding transcription factor activity"/>
    <property type="evidence" value="ECO:0007669"/>
    <property type="project" value="InterPro"/>
</dbReference>
<evidence type="ECO:0000313" key="3">
    <source>
        <dbReference type="EMBL" id="RUT31989.1"/>
    </source>
</evidence>
<dbReference type="GO" id="GO:0032791">
    <property type="term" value="F:lead ion binding"/>
    <property type="evidence" value="ECO:0007669"/>
    <property type="project" value="TreeGrafter"/>
</dbReference>
<dbReference type="GO" id="GO:0046686">
    <property type="term" value="P:response to cadmium ion"/>
    <property type="evidence" value="ECO:0007669"/>
    <property type="project" value="TreeGrafter"/>
</dbReference>
<dbReference type="PRINTS" id="PR00778">
    <property type="entry name" value="HTHARSR"/>
</dbReference>
<dbReference type="CDD" id="cd00090">
    <property type="entry name" value="HTH_ARSR"/>
    <property type="match status" value="1"/>
</dbReference>
<dbReference type="InterPro" id="IPR052543">
    <property type="entry name" value="HTH_Metal-responsive_Reg"/>
</dbReference>
<dbReference type="Proteomes" id="UP000272464">
    <property type="component" value="Unassembled WGS sequence"/>
</dbReference>
<dbReference type="OrthoDB" id="9797716at2"/>
<dbReference type="PANTHER" id="PTHR39168:SF1">
    <property type="entry name" value="TRANSCRIPTIONAL REGULATORY PROTEIN"/>
    <property type="match status" value="1"/>
</dbReference>
<dbReference type="SMART" id="SM00418">
    <property type="entry name" value="HTH_ARSR"/>
    <property type="match status" value="1"/>
</dbReference>
<keyword evidence="1" id="KW-0238">DNA-binding</keyword>
<reference evidence="3 4" key="1">
    <citation type="submission" date="2018-12" db="EMBL/GenBank/DDBJ databases">
        <authorList>
            <person name="Sun L."/>
            <person name="Chen Z."/>
        </authorList>
    </citation>
    <scope>NUCLEOTIDE SEQUENCE [LARGE SCALE GENOMIC DNA]</scope>
    <source>
        <strain evidence="3 4">3-5-3</strain>
    </source>
</reference>
<keyword evidence="4" id="KW-1185">Reference proteome</keyword>
<name>A0A433XCY1_9BACL</name>